<dbReference type="SUPFAM" id="SSF57997">
    <property type="entry name" value="Tropomyosin"/>
    <property type="match status" value="1"/>
</dbReference>
<keyword evidence="7" id="KW-1185">Reference proteome</keyword>
<feature type="coiled-coil region" evidence="3">
    <location>
        <begin position="1292"/>
        <end position="1319"/>
    </location>
</feature>
<dbReference type="InterPro" id="IPR051861">
    <property type="entry name" value="NET_actin-binding_domain"/>
</dbReference>
<feature type="coiled-coil region" evidence="3">
    <location>
        <begin position="785"/>
        <end position="983"/>
    </location>
</feature>
<dbReference type="PROSITE" id="PS51774">
    <property type="entry name" value="NAB"/>
    <property type="match status" value="1"/>
</dbReference>
<gene>
    <name evidence="6" type="ORF">NCGR_LOCUS2990</name>
</gene>
<keyword evidence="1 3" id="KW-0175">Coiled coil</keyword>
<dbReference type="SUPFAM" id="SSF90257">
    <property type="entry name" value="Myosin rod fragments"/>
    <property type="match status" value="1"/>
</dbReference>
<evidence type="ECO:0000256" key="4">
    <source>
        <dbReference type="SAM" id="MobiDB-lite"/>
    </source>
</evidence>
<proteinExistence type="inferred from homology"/>
<feature type="coiled-coil region" evidence="3">
    <location>
        <begin position="2257"/>
        <end position="2291"/>
    </location>
</feature>
<feature type="coiled-coil region" evidence="3">
    <location>
        <begin position="1583"/>
        <end position="1677"/>
    </location>
</feature>
<dbReference type="OrthoDB" id="10255522at2759"/>
<feature type="coiled-coil region" evidence="3">
    <location>
        <begin position="211"/>
        <end position="630"/>
    </location>
</feature>
<feature type="compositionally biased region" description="Polar residues" evidence="4">
    <location>
        <begin position="106"/>
        <end position="117"/>
    </location>
</feature>
<dbReference type="PANTHER" id="PTHR32258:SF6">
    <property type="entry name" value="PROTEIN NETWORKED 1A"/>
    <property type="match status" value="1"/>
</dbReference>
<comment type="similarity">
    <text evidence="2">Belongs to the NET family.</text>
</comment>
<protein>
    <recommendedName>
        <fullName evidence="5">NAB domain-containing protein</fullName>
    </recommendedName>
</protein>
<evidence type="ECO:0000256" key="1">
    <source>
        <dbReference type="ARBA" id="ARBA00023054"/>
    </source>
</evidence>
<evidence type="ECO:0000259" key="5">
    <source>
        <dbReference type="PROSITE" id="PS51774"/>
    </source>
</evidence>
<feature type="coiled-coil region" evidence="3">
    <location>
        <begin position="1766"/>
        <end position="1800"/>
    </location>
</feature>
<comment type="caution">
    <text evidence="6">The sequence shown here is derived from an EMBL/GenBank/DDBJ whole genome shotgun (WGS) entry which is preliminary data.</text>
</comment>
<dbReference type="GO" id="GO:0005886">
    <property type="term" value="C:plasma membrane"/>
    <property type="evidence" value="ECO:0007669"/>
    <property type="project" value="TreeGrafter"/>
</dbReference>
<feature type="coiled-coil region" evidence="3">
    <location>
        <begin position="1910"/>
        <end position="1937"/>
    </location>
</feature>
<dbReference type="Gene3D" id="1.10.287.1490">
    <property type="match status" value="1"/>
</dbReference>
<feature type="coiled-coil region" evidence="3">
    <location>
        <begin position="1201"/>
        <end position="1256"/>
    </location>
</feature>
<evidence type="ECO:0000256" key="2">
    <source>
        <dbReference type="ARBA" id="ARBA00038006"/>
    </source>
</evidence>
<evidence type="ECO:0000313" key="6">
    <source>
        <dbReference type="EMBL" id="CAD6205157.1"/>
    </source>
</evidence>
<feature type="coiled-coil region" evidence="3">
    <location>
        <begin position="1380"/>
        <end position="1407"/>
    </location>
</feature>
<sequence length="2342" mass="264848">MATLVRHDSRQYSWLWVSHISPKNSKWLQENISDMDTKVKAMIKLINEDADSFARRAEMYYKKRPELMKLVEEFYRAYRALAERYDQATGALRQAHRTISEAFPNQMPSMSDESPSAFSPEMEPHTPDMSTFTRAAFDSDDLQKDGVGVSPQHFTSKRNGTHPEETSAFSSRKGLKLFNDLSSSGENAPRAGFDGKVRKGLTFESPEVKGKDDISNEMANLQQEVARLLAESQNLKQQMLSESERANKAENEMQMLKATVLQLNADKDTSLMQYNQSSERISTLESELSKAQADLEKLTDEMAADVQKLINAETLNIAIQSEAEGLDQKMKMQQQELEQKLKELESFRLSFQEEHEKCMQAESALLSQGKELAQSHEEVQRMAIEIKTANEKLNELKQTKEVLEDAVCELKKDVEHLAEQNQSSEVLIQKLGDEKNTLKDSKNELQSEIQSLKSIISQLNTEKNAAVLQHQQSVEQVSVLESQLSKLQSELDETEQKIQLLTQDLEKKKEEADNVHFKLQDECHRRMQIEATLLMTEGLHSQLQEEMRTLTQDFDGSKKKLSELENNKLDLESTLKELKNNILGLNSEKDAALLQQQQSLEKVSDLEFELSKMQLEMEKSDQKILLLEQEITRKNESVDSLEISLKDECEKRLQAQTSFVSLEKMYSQSQEDVSRLQIEIEKQNGKLYELENLSSELNNTILLTNTEKDATLHENQQSSARISDLESELVALKTELENVEGKVKMIEQELIYKKQEADNLQISLQDETKKRLEGEASLLMMTNLHSESQNEVRELALELEKLNGNLRQVENSKVDLENIVTKHTEEIHILREQNLSTELMIKDLHLELDALKDLNVKLQAEMGLHIGEKEALQRKFTSQREEKENLEGIHHTLVDEMDTLKTTATMNQKLIEELQITNSKLKEVCARSEVEKALLSEKLQEVEKLSEEYSLLENSLSDANAEMDALREKIKALEASESSLKDIISCHVSEKAVLVSEIEILGKRLSDASEKNSILDISLSDMKMDLEDLRTKLKDSEESCQALLANNSALSGEMDALREKIKALGASESSLNDIISCHVSEKAVLVSEIEILGKRLSDASEKNSILDISLSDMKMDLEDLRTKLKDSEESCHALLANNSALSGEMDALREKIKALGASESSLNDIISCHVSEKAVLVSEIEILGKRLSDASEKNSILDISLSDMKMDLEDLRTKLKDSEESCQALLANNSALSGEVDALRENIKALQASEISLKEAISCHVSEKTVLASELEIVGKSLSEVSEKNSILDVSLSDMKTELDELRTKLKDSEESCQTHLTNNSVLSAEKNHLFSQLESITLAMKALEGMHANLELKHSSVSREKDIAYDQVRELQDQLTIKNEEFEVSAKSHQLQANSYEKQISSLQEKNHYTEEVLQQEQKKNISASISTVILENCLVDEQDKKVALFTECQKYAVENHSVNMLVSELMDEARNHGEERKTLLTHNEKLREGISKQMKVLNICKDLGPADLAEDEVLLQTVSDETINILRLKDETEDVNRLMDTELSVLSVVLLQVGMELRDLHLQKCALEKEVESGEAESLSLQNKNQQMLEQNEQLRNGLQESSEREKVLKTEVFLIQEKLSCLRESYQTSQDEISNLTEKNESLSKEYQSLSEKYNSLEDENDTVLEECMMLENLCLFFRGHNNEIASALASLTDEMALLSLAKGDLDLQVNELSRRSVVLESESSHLKEYIIYLVEILRTRLVLSEFDLDINQCVCQELVVELENCMTQLVQKDDELMEAEEKVQLLQEKNRELCGVVGSLQVAIEGAKVVKGELEKKITRLIEQCSSKDDEILLLHQNNEALQSEVEHCEREFVVLMDDAITSSVNSVVYEEKAFKLLMNGKATENRAISLKELLMKEISSRDAHIEEVQKQLSGIQEEHEELKAELNTHLALIASLTDHVSVLEEDARSLSKPCSTEGKEETAWVHHVQEGNDGLESDCLPKGTPKLQGLIARIEALQVVVLNAKDRQDQESAESAAKLAAASTQIQELKARGSSRMEAKEIYSDHEKQGVEVSKGKQAQIMKDIELDQISTCPPYGAGAALYPLGTGANAELDDDMLQLWEAAERSCKNETAKSSSSEHDIQAVEDLKSEYPSSELVRGRDLGINKLELSKGAVEPHEAWSKNVLERLTSDAQRLLSIQASIEELKQKMEGTSKGKSPMNSEYSSVSTQLHETQGFVLEQINFNNKLTRKAENYPALSDNMNTEREGYSSRRKISEQVQKGSENVARLELEVQKIQYVLLKLEEEHEHRRLKVSDKRSRVLLRDYLYGRKDRGGQKKKKKRVPFCGCVRPKSRTEP</sequence>
<dbReference type="PANTHER" id="PTHR32258">
    <property type="entry name" value="PROTEIN NETWORKED 4A"/>
    <property type="match status" value="1"/>
</dbReference>
<feature type="domain" description="NAB" evidence="5">
    <location>
        <begin position="12"/>
        <end position="92"/>
    </location>
</feature>
<evidence type="ECO:0000256" key="3">
    <source>
        <dbReference type="SAM" id="Coils"/>
    </source>
</evidence>
<organism evidence="6 7">
    <name type="scientific">Miscanthus lutarioriparius</name>
    <dbReference type="NCBI Taxonomy" id="422564"/>
    <lineage>
        <taxon>Eukaryota</taxon>
        <taxon>Viridiplantae</taxon>
        <taxon>Streptophyta</taxon>
        <taxon>Embryophyta</taxon>
        <taxon>Tracheophyta</taxon>
        <taxon>Spermatophyta</taxon>
        <taxon>Magnoliopsida</taxon>
        <taxon>Liliopsida</taxon>
        <taxon>Poales</taxon>
        <taxon>Poaceae</taxon>
        <taxon>PACMAD clade</taxon>
        <taxon>Panicoideae</taxon>
        <taxon>Andropogonodae</taxon>
        <taxon>Andropogoneae</taxon>
        <taxon>Saccharinae</taxon>
        <taxon>Miscanthus</taxon>
    </lineage>
</organism>
<dbReference type="GO" id="GO:0051015">
    <property type="term" value="F:actin filament binding"/>
    <property type="evidence" value="ECO:0007669"/>
    <property type="project" value="TreeGrafter"/>
</dbReference>
<feature type="region of interest" description="Disordered" evidence="4">
    <location>
        <begin position="2317"/>
        <end position="2342"/>
    </location>
</feature>
<name>A0A811MCR6_9POAL</name>
<dbReference type="Proteomes" id="UP000604825">
    <property type="component" value="Unassembled WGS sequence"/>
</dbReference>
<feature type="coiled-coil region" evidence="3">
    <location>
        <begin position="1836"/>
        <end position="1863"/>
    </location>
</feature>
<reference evidence="6" key="1">
    <citation type="submission" date="2020-10" db="EMBL/GenBank/DDBJ databases">
        <authorList>
            <person name="Han B."/>
            <person name="Lu T."/>
            <person name="Zhao Q."/>
            <person name="Huang X."/>
            <person name="Zhao Y."/>
        </authorList>
    </citation>
    <scope>NUCLEOTIDE SEQUENCE</scope>
</reference>
<feature type="coiled-coil region" evidence="3">
    <location>
        <begin position="1110"/>
        <end position="1137"/>
    </location>
</feature>
<feature type="region of interest" description="Disordered" evidence="4">
    <location>
        <begin position="104"/>
        <end position="126"/>
    </location>
</feature>
<dbReference type="Pfam" id="PF07765">
    <property type="entry name" value="KIP1"/>
    <property type="match status" value="1"/>
</dbReference>
<dbReference type="EMBL" id="CAJGYO010000001">
    <property type="protein sequence ID" value="CAD6205157.1"/>
    <property type="molecule type" value="Genomic_DNA"/>
</dbReference>
<accession>A0A811MCR6</accession>
<feature type="coiled-coil region" evidence="3">
    <location>
        <begin position="666"/>
        <end position="749"/>
    </location>
</feature>
<dbReference type="Gene3D" id="1.20.5.340">
    <property type="match status" value="1"/>
</dbReference>
<feature type="coiled-coil region" evidence="3">
    <location>
        <begin position="1019"/>
        <end position="1060"/>
    </location>
</feature>
<feature type="region of interest" description="Disordered" evidence="4">
    <location>
        <begin position="151"/>
        <end position="171"/>
    </location>
</feature>
<dbReference type="InterPro" id="IPR011684">
    <property type="entry name" value="NAB"/>
</dbReference>
<evidence type="ECO:0000313" key="7">
    <source>
        <dbReference type="Proteomes" id="UP000604825"/>
    </source>
</evidence>